<comment type="caution">
    <text evidence="1">The sequence shown here is derived from an EMBL/GenBank/DDBJ whole genome shotgun (WGS) entry which is preliminary data.</text>
</comment>
<name>A0AAP2GTL5_9BACT</name>
<dbReference type="Proteomes" id="UP001319080">
    <property type="component" value="Unassembled WGS sequence"/>
</dbReference>
<organism evidence="1 2">
    <name type="scientific">Dawidia cretensis</name>
    <dbReference type="NCBI Taxonomy" id="2782350"/>
    <lineage>
        <taxon>Bacteria</taxon>
        <taxon>Pseudomonadati</taxon>
        <taxon>Bacteroidota</taxon>
        <taxon>Cytophagia</taxon>
        <taxon>Cytophagales</taxon>
        <taxon>Chryseotaleaceae</taxon>
        <taxon>Dawidia</taxon>
    </lineage>
</organism>
<dbReference type="AlphaFoldDB" id="A0AAP2GTL5"/>
<accession>A0AAP2GTL5</accession>
<reference evidence="1 2" key="1">
    <citation type="submission" date="2021-05" db="EMBL/GenBank/DDBJ databases">
        <title>A Polyphasic approach of four new species of the genus Ohtaekwangia: Ohtaekwangia histidinii sp. nov., Ohtaekwangia cretensis sp. nov., Ohtaekwangia indiensis sp. nov., Ohtaekwangia reichenbachii sp. nov. from diverse environment.</title>
        <authorList>
            <person name="Octaviana S."/>
        </authorList>
    </citation>
    <scope>NUCLEOTIDE SEQUENCE [LARGE SCALE GENOMIC DNA]</scope>
    <source>
        <strain evidence="1 2">PWU5</strain>
    </source>
</reference>
<protein>
    <submittedName>
        <fullName evidence="1">Uncharacterized protein</fullName>
    </submittedName>
</protein>
<evidence type="ECO:0000313" key="1">
    <source>
        <dbReference type="EMBL" id="MBT1708388.1"/>
    </source>
</evidence>
<dbReference type="RefSeq" id="WP_254083980.1">
    <property type="nucleotide sequence ID" value="NZ_JAHESE010000006.1"/>
</dbReference>
<proteinExistence type="predicted"/>
<evidence type="ECO:0000313" key="2">
    <source>
        <dbReference type="Proteomes" id="UP001319080"/>
    </source>
</evidence>
<keyword evidence="2" id="KW-1185">Reference proteome</keyword>
<dbReference type="EMBL" id="JAHESE010000006">
    <property type="protein sequence ID" value="MBT1708388.1"/>
    <property type="molecule type" value="Genomic_DNA"/>
</dbReference>
<sequence>MDLIIFDKVFALGRTRAAVPFSAIPEPLQEDFRHFMVGRTITNRNGEFIAYPADFRAWLEKLRNVGVEFSSAAIS</sequence>
<gene>
    <name evidence="1" type="ORF">KK062_09145</name>
</gene>